<dbReference type="NCBIfam" id="NF033517">
    <property type="entry name" value="transpos_IS66"/>
    <property type="match status" value="1"/>
</dbReference>
<dbReference type="OrthoDB" id="9800877at2"/>
<protein>
    <submittedName>
        <fullName evidence="4">Transposase IS66 family protein</fullName>
    </submittedName>
</protein>
<gene>
    <name evidence="4" type="ORF">ENSA5_15350</name>
</gene>
<reference evidence="4 5" key="1">
    <citation type="submission" date="2018-03" db="EMBL/GenBank/DDBJ databases">
        <title>Draft Genome Sequences of the Obligatory Marine Myxobacteria Enhygromyxa salina SWB005.</title>
        <authorList>
            <person name="Poehlein A."/>
            <person name="Moghaddam J.A."/>
            <person name="Harms H."/>
            <person name="Alanjari M."/>
            <person name="Koenig G.M."/>
            <person name="Daniel R."/>
            <person name="Schaeberle T.F."/>
        </authorList>
    </citation>
    <scope>NUCLEOTIDE SEQUENCE [LARGE SCALE GENOMIC DNA]</scope>
    <source>
        <strain evidence="4 5">SWB005</strain>
    </source>
</reference>
<dbReference type="InterPro" id="IPR004291">
    <property type="entry name" value="Transposase_IS66_central"/>
</dbReference>
<evidence type="ECO:0000259" key="3">
    <source>
        <dbReference type="Pfam" id="PF13817"/>
    </source>
</evidence>
<dbReference type="Pfam" id="PF13817">
    <property type="entry name" value="DDE_Tnp_IS66_C"/>
    <property type="match status" value="1"/>
</dbReference>
<proteinExistence type="predicted"/>
<evidence type="ECO:0000259" key="2">
    <source>
        <dbReference type="Pfam" id="PF03050"/>
    </source>
</evidence>
<organism evidence="4 5">
    <name type="scientific">Enhygromyxa salina</name>
    <dbReference type="NCBI Taxonomy" id="215803"/>
    <lineage>
        <taxon>Bacteria</taxon>
        <taxon>Pseudomonadati</taxon>
        <taxon>Myxococcota</taxon>
        <taxon>Polyangia</taxon>
        <taxon>Nannocystales</taxon>
        <taxon>Nannocystaceae</taxon>
        <taxon>Enhygromyxa</taxon>
    </lineage>
</organism>
<evidence type="ECO:0000313" key="4">
    <source>
        <dbReference type="EMBL" id="PRQ03505.1"/>
    </source>
</evidence>
<feature type="domain" description="Transposase IS66 central" evidence="2">
    <location>
        <begin position="194"/>
        <end position="380"/>
    </location>
</feature>
<name>A0A2S9YEH5_9BACT</name>
<evidence type="ECO:0000313" key="5">
    <source>
        <dbReference type="Proteomes" id="UP000237968"/>
    </source>
</evidence>
<dbReference type="Proteomes" id="UP000237968">
    <property type="component" value="Unassembled WGS sequence"/>
</dbReference>
<feature type="domain" description="Transposase IS66 C-terminal" evidence="3">
    <location>
        <begin position="408"/>
        <end position="445"/>
    </location>
</feature>
<dbReference type="PANTHER" id="PTHR33678">
    <property type="entry name" value="BLL1576 PROTEIN"/>
    <property type="match status" value="1"/>
</dbReference>
<dbReference type="InterPro" id="IPR052344">
    <property type="entry name" value="Transposase-related"/>
</dbReference>
<dbReference type="AlphaFoldDB" id="A0A2S9YEH5"/>
<dbReference type="InterPro" id="IPR039552">
    <property type="entry name" value="IS66_C"/>
</dbReference>
<dbReference type="EMBL" id="PVNK01000081">
    <property type="protein sequence ID" value="PRQ03505.1"/>
    <property type="molecule type" value="Genomic_DNA"/>
</dbReference>
<dbReference type="PANTHER" id="PTHR33678:SF1">
    <property type="entry name" value="BLL1576 PROTEIN"/>
    <property type="match status" value="1"/>
</dbReference>
<evidence type="ECO:0000256" key="1">
    <source>
        <dbReference type="SAM" id="MobiDB-lite"/>
    </source>
</evidence>
<feature type="compositionally biased region" description="Basic and acidic residues" evidence="1">
    <location>
        <begin position="110"/>
        <end position="127"/>
    </location>
</feature>
<accession>A0A2S9YEH5</accession>
<feature type="region of interest" description="Disordered" evidence="1">
    <location>
        <begin position="106"/>
        <end position="127"/>
    </location>
</feature>
<dbReference type="Pfam" id="PF03050">
    <property type="entry name" value="DDE_Tnp_IS66"/>
    <property type="match status" value="1"/>
</dbReference>
<sequence>MGSRDELHDELVNDILKLLEKLGRRTAHLEFELMRLRKSAKGRTSEQIDTSQLSLLLSLVSEADKPKVEADDESETVDPLEDLDKFEAKIDSDLEDADAEDIDEAAAAEGEAKKPSRRQRPPEHLPVEERVIDVERSQLEGCDDMGFIGYAESHTLDWRQGHFIHVHTKRAKYAPKSGDGPVVTAPCPPQVIVRGLAEPGLLAHVIVSKYADHLPLNRLVKIFARDGLDLTISTMVGWLRACASLLAPLHELLGQTVLASHVLQTDDTGVQVLDNKDPEGSKRGHLWGYLGDGKLAYFEYTPDWKADATREFLRAREGWIQADAYKGYDRVFNWPGSRAVEVGCWAHARRYFVEAKDGGDARAAVPLAVIKKMYKVERKAPRGIAVGRNNWQFAGNDASGRRKAIMYSLIRTCELNGVEPWAYLRDVLMRIADGWPQKRLAELLPQNWSPDAVASAA</sequence>
<comment type="caution">
    <text evidence="4">The sequence shown here is derived from an EMBL/GenBank/DDBJ whole genome shotgun (WGS) entry which is preliminary data.</text>
</comment>
<dbReference type="RefSeq" id="WP_106391003.1">
    <property type="nucleotide sequence ID" value="NZ_PVNK01000081.1"/>
</dbReference>
<keyword evidence="5" id="KW-1185">Reference proteome</keyword>